<gene>
    <name evidence="1" type="ORF">RFULGI_LOCUS11915</name>
</gene>
<sequence>PLARFEFFVNIDNLTRLINQRDATNTETIKDAEANKFTFYQEVDQKFPEVYMVDIFDKVEEFEKSVRQH</sequence>
<dbReference type="Proteomes" id="UP000789396">
    <property type="component" value="Unassembled WGS sequence"/>
</dbReference>
<dbReference type="EMBL" id="CAJVPZ010027262">
    <property type="protein sequence ID" value="CAG8728009.1"/>
    <property type="molecule type" value="Genomic_DNA"/>
</dbReference>
<keyword evidence="2" id="KW-1185">Reference proteome</keyword>
<organism evidence="1 2">
    <name type="scientific">Racocetra fulgida</name>
    <dbReference type="NCBI Taxonomy" id="60492"/>
    <lineage>
        <taxon>Eukaryota</taxon>
        <taxon>Fungi</taxon>
        <taxon>Fungi incertae sedis</taxon>
        <taxon>Mucoromycota</taxon>
        <taxon>Glomeromycotina</taxon>
        <taxon>Glomeromycetes</taxon>
        <taxon>Diversisporales</taxon>
        <taxon>Gigasporaceae</taxon>
        <taxon>Racocetra</taxon>
    </lineage>
</organism>
<evidence type="ECO:0000313" key="2">
    <source>
        <dbReference type="Proteomes" id="UP000789396"/>
    </source>
</evidence>
<comment type="caution">
    <text evidence="1">The sequence shown here is derived from an EMBL/GenBank/DDBJ whole genome shotgun (WGS) entry which is preliminary data.</text>
</comment>
<evidence type="ECO:0000313" key="1">
    <source>
        <dbReference type="EMBL" id="CAG8728009.1"/>
    </source>
</evidence>
<dbReference type="AlphaFoldDB" id="A0A9N9IAM2"/>
<feature type="non-terminal residue" evidence="1">
    <location>
        <position position="69"/>
    </location>
</feature>
<protein>
    <submittedName>
        <fullName evidence="1">4405_t:CDS:1</fullName>
    </submittedName>
</protein>
<accession>A0A9N9IAM2</accession>
<name>A0A9N9IAM2_9GLOM</name>
<proteinExistence type="predicted"/>
<reference evidence="1" key="1">
    <citation type="submission" date="2021-06" db="EMBL/GenBank/DDBJ databases">
        <authorList>
            <person name="Kallberg Y."/>
            <person name="Tangrot J."/>
            <person name="Rosling A."/>
        </authorList>
    </citation>
    <scope>NUCLEOTIDE SEQUENCE</scope>
    <source>
        <strain evidence="1">IN212</strain>
    </source>
</reference>